<dbReference type="RefSeq" id="WP_019687698.1">
    <property type="nucleotide sequence ID" value="NZ_CP036496.1"/>
</dbReference>
<dbReference type="AlphaFoldDB" id="A0A378XZN3"/>
<sequence length="109" mass="12876">MNIGDKVYLKAVGNMAVKYKDQLLIKESKITKVGRKYFEVDGVKFKMENKEQETGGYTADWKLYFSKQEILDEQEFQKLERDIRSKFNAFGKLDLTLDQLKRINEIINE</sequence>
<proteinExistence type="predicted"/>
<accession>A0A378XZN3</accession>
<dbReference type="Pfam" id="PF24203">
    <property type="entry name" value="Phage_ProQ_C_like"/>
    <property type="match status" value="1"/>
</dbReference>
<gene>
    <name evidence="1" type="ORF">NCTC10343_03175</name>
</gene>
<name>A0A378XZN3_PAEPO</name>
<evidence type="ECO:0000313" key="2">
    <source>
        <dbReference type="Proteomes" id="UP000254400"/>
    </source>
</evidence>
<organism evidence="1 2">
    <name type="scientific">Paenibacillus polymyxa</name>
    <name type="common">Bacillus polymyxa</name>
    <dbReference type="NCBI Taxonomy" id="1406"/>
    <lineage>
        <taxon>Bacteria</taxon>
        <taxon>Bacillati</taxon>
        <taxon>Bacillota</taxon>
        <taxon>Bacilli</taxon>
        <taxon>Bacillales</taxon>
        <taxon>Paenibacillaceae</taxon>
        <taxon>Paenibacillus</taxon>
    </lineage>
</organism>
<reference evidence="1 2" key="1">
    <citation type="submission" date="2018-06" db="EMBL/GenBank/DDBJ databases">
        <authorList>
            <consortium name="Pathogen Informatics"/>
            <person name="Doyle S."/>
        </authorList>
    </citation>
    <scope>NUCLEOTIDE SEQUENCE [LARGE SCALE GENOMIC DNA]</scope>
    <source>
        <strain evidence="1 2">NCTC10343</strain>
    </source>
</reference>
<dbReference type="InterPro" id="IPR056982">
    <property type="entry name" value="Phage_ProQ_C-like"/>
</dbReference>
<dbReference type="EMBL" id="UGSC01000001">
    <property type="protein sequence ID" value="SUA70304.1"/>
    <property type="molecule type" value="Genomic_DNA"/>
</dbReference>
<protein>
    <submittedName>
        <fullName evidence="1">Uncharacterized protein</fullName>
    </submittedName>
</protein>
<dbReference type="Proteomes" id="UP000254400">
    <property type="component" value="Unassembled WGS sequence"/>
</dbReference>
<dbReference type="GeneID" id="93346529"/>
<evidence type="ECO:0000313" key="1">
    <source>
        <dbReference type="EMBL" id="SUA70304.1"/>
    </source>
</evidence>